<dbReference type="InterPro" id="IPR036565">
    <property type="entry name" value="Mur-like_cat_sf"/>
</dbReference>
<dbReference type="Pfam" id="PF01225">
    <property type="entry name" value="Mur_ligase"/>
    <property type="match status" value="1"/>
</dbReference>
<comment type="function">
    <text evidence="10 11">Involved in cell wall formation. Catalyzes the final step in the synthesis of UDP-N-acetylmuramoyl-pentapeptide, the precursor of murein.</text>
</comment>
<comment type="caution">
    <text evidence="15">The sequence shown here is derived from an EMBL/GenBank/DDBJ whole genome shotgun (WGS) entry which is preliminary data.</text>
</comment>
<protein>
    <recommendedName>
        <fullName evidence="10 11">UDP-N-acetylmuramoyl-tripeptide--D-alanyl-D-alanine ligase</fullName>
        <ecNumber evidence="10 11">6.3.2.10</ecNumber>
    </recommendedName>
    <alternativeName>
        <fullName evidence="10">D-alanyl-D-alanine-adding enzyme</fullName>
    </alternativeName>
</protein>
<feature type="domain" description="Mur ligase central" evidence="14">
    <location>
        <begin position="110"/>
        <end position="298"/>
    </location>
</feature>
<dbReference type="GO" id="GO:0008766">
    <property type="term" value="F:UDP-N-acetylmuramoylalanyl-D-glutamyl-2,6-diaminopimelate-D-alanyl-D-alanine ligase activity"/>
    <property type="evidence" value="ECO:0007669"/>
    <property type="project" value="RHEA"/>
</dbReference>
<dbReference type="EMBL" id="ACRF02000005">
    <property type="protein sequence ID" value="EEW92793.1"/>
    <property type="molecule type" value="Genomic_DNA"/>
</dbReference>
<reference evidence="15" key="1">
    <citation type="submission" date="2009-09" db="EMBL/GenBank/DDBJ databases">
        <authorList>
            <consortium name="The Broad Institute Genome Sequencing Platform"/>
            <person name="Ward D."/>
            <person name="Feldgarden M."/>
            <person name="Earl A."/>
            <person name="Young S.K."/>
            <person name="Zeng Q."/>
            <person name="Koehrsen M."/>
            <person name="Alvarado L."/>
            <person name="Berlin A."/>
            <person name="Bochicchio J."/>
            <person name="Borenstein D."/>
            <person name="Chapman S.B."/>
            <person name="Chen Z."/>
            <person name="Engels R."/>
            <person name="Freedman E."/>
            <person name="Gellesch M."/>
            <person name="Goldberg J."/>
            <person name="Griggs A."/>
            <person name="Gujja S."/>
            <person name="Heilman E."/>
            <person name="Heiman D."/>
            <person name="Hepburn T."/>
            <person name="Howarth C."/>
            <person name="Jen D."/>
            <person name="Larson L."/>
            <person name="Lewis B."/>
            <person name="Mehta T."/>
            <person name="Park D."/>
            <person name="Pearson M."/>
            <person name="Roberts A."/>
            <person name="Saif S."/>
            <person name="Shea T."/>
            <person name="Shenoy N."/>
            <person name="Sisk P."/>
            <person name="Stolte C."/>
            <person name="Sykes S."/>
            <person name="Thomson T."/>
            <person name="Walk T."/>
            <person name="White J."/>
            <person name="Yandava C."/>
            <person name="Sibley C.D."/>
            <person name="Field T.R."/>
            <person name="Grinwis M."/>
            <person name="Eshaghurshan C.S."/>
            <person name="Surette M.G."/>
            <person name="Haas B."/>
            <person name="Nusbaum C."/>
            <person name="Birren B."/>
        </authorList>
    </citation>
    <scope>NUCLEOTIDE SEQUENCE [LARGE SCALE GENOMIC DNA]</scope>
    <source>
        <strain evidence="15">ATCC 700633</strain>
    </source>
</reference>
<dbReference type="SUPFAM" id="SSF53244">
    <property type="entry name" value="MurD-like peptide ligases, peptide-binding domain"/>
    <property type="match status" value="1"/>
</dbReference>
<proteinExistence type="inferred from homology"/>
<dbReference type="GO" id="GO:0071555">
    <property type="term" value="P:cell wall organization"/>
    <property type="evidence" value="ECO:0007669"/>
    <property type="project" value="UniProtKB-KW"/>
</dbReference>
<dbReference type="eggNOG" id="COG0770">
    <property type="taxonomic scope" value="Bacteria"/>
</dbReference>
<dbReference type="GO" id="GO:0009252">
    <property type="term" value="P:peptidoglycan biosynthetic process"/>
    <property type="evidence" value="ECO:0007669"/>
    <property type="project" value="UniProtKB-UniRule"/>
</dbReference>
<keyword evidence="4 10" id="KW-0547">Nucleotide-binding</keyword>
<keyword evidence="5 10" id="KW-0067">ATP-binding</keyword>
<dbReference type="Gene3D" id="3.40.1190.10">
    <property type="entry name" value="Mur-like, catalytic domain"/>
    <property type="match status" value="1"/>
</dbReference>
<evidence type="ECO:0000256" key="9">
    <source>
        <dbReference type="ARBA" id="ARBA00023316"/>
    </source>
</evidence>
<evidence type="ECO:0000256" key="4">
    <source>
        <dbReference type="ARBA" id="ARBA00022741"/>
    </source>
</evidence>
<dbReference type="InterPro" id="IPR005863">
    <property type="entry name" value="UDP-N-AcMur_synth"/>
</dbReference>
<evidence type="ECO:0000313" key="15">
    <source>
        <dbReference type="EMBL" id="EEW92793.1"/>
    </source>
</evidence>
<evidence type="ECO:0000313" key="16">
    <source>
        <dbReference type="Proteomes" id="UP000002939"/>
    </source>
</evidence>
<dbReference type="OrthoDB" id="9801978at2"/>
<evidence type="ECO:0000259" key="13">
    <source>
        <dbReference type="Pfam" id="PF02875"/>
    </source>
</evidence>
<dbReference type="GO" id="GO:0005524">
    <property type="term" value="F:ATP binding"/>
    <property type="evidence" value="ECO:0007669"/>
    <property type="project" value="UniProtKB-UniRule"/>
</dbReference>
<comment type="similarity">
    <text evidence="10">Belongs to the MurCDEF family. MurF subfamily.</text>
</comment>
<keyword evidence="1 10" id="KW-0963">Cytoplasm</keyword>
<dbReference type="InterPro" id="IPR000713">
    <property type="entry name" value="Mur_ligase_N"/>
</dbReference>
<reference evidence="15" key="2">
    <citation type="submission" date="2011-10" db="EMBL/GenBank/DDBJ databases">
        <title>The Genome Sequence of Granulicatella elegans ATCC 700633.</title>
        <authorList>
            <consortium name="The Broad Institute Genome Sequencing Platform"/>
            <consortium name="The Broad Institute Genome Sequencing Center for Infectious Disease"/>
            <person name="Earl A."/>
            <person name="Ward D."/>
            <person name="Feldgarden M."/>
            <person name="Gevers D."/>
            <person name="Sibley C.D."/>
            <person name="Field T.R."/>
            <person name="Grinwis M."/>
            <person name="Eshaghurshan C.S."/>
            <person name="Surette M.G."/>
            <person name="Young S.K."/>
            <person name="Zeng Q."/>
            <person name="Gargeya S."/>
            <person name="Fitzgerald M."/>
            <person name="Haas B."/>
            <person name="Abouelleil A."/>
            <person name="Alvarado L."/>
            <person name="Arachchi H.M."/>
            <person name="Berlin A."/>
            <person name="Brown A."/>
            <person name="Chapman S.B."/>
            <person name="Chen Z."/>
            <person name="Dunbar C."/>
            <person name="Freedman E."/>
            <person name="Gearin G."/>
            <person name="Goldberg J."/>
            <person name="Griggs A."/>
            <person name="Gujja S."/>
            <person name="Heiman D."/>
            <person name="Howarth C."/>
            <person name="Larson L."/>
            <person name="Lui A."/>
            <person name="MacDonald P.J.P."/>
            <person name="Montmayeur A."/>
            <person name="Murphy C."/>
            <person name="Neiman D."/>
            <person name="Pearson M."/>
            <person name="Priest M."/>
            <person name="Roberts A."/>
            <person name="Saif S."/>
            <person name="Shea T."/>
            <person name="Shenoy N."/>
            <person name="Sisk P."/>
            <person name="Stolte C."/>
            <person name="Sykes S."/>
            <person name="Wortman J."/>
            <person name="Nusbaum C."/>
            <person name="Birren B."/>
        </authorList>
    </citation>
    <scope>NUCLEOTIDE SEQUENCE [LARGE SCALE GENOMIC DNA]</scope>
    <source>
        <strain evidence="15">ATCC 700633</strain>
    </source>
</reference>
<keyword evidence="7 10" id="KW-0573">Peptidoglycan synthesis</keyword>
<dbReference type="EC" id="6.3.2.10" evidence="10 11"/>
<dbReference type="RefSeq" id="WP_006703552.1">
    <property type="nucleotide sequence ID" value="NZ_KI391971.1"/>
</dbReference>
<evidence type="ECO:0000256" key="11">
    <source>
        <dbReference type="RuleBase" id="RU004136"/>
    </source>
</evidence>
<evidence type="ECO:0000259" key="14">
    <source>
        <dbReference type="Pfam" id="PF08245"/>
    </source>
</evidence>
<accession>D0BMT9</accession>
<dbReference type="InterPro" id="IPR004101">
    <property type="entry name" value="Mur_ligase_C"/>
</dbReference>
<gene>
    <name evidence="10" type="primary">murF</name>
    <name evidence="15" type="ORF">HMPREF0446_01274</name>
</gene>
<keyword evidence="2 10" id="KW-0436">Ligase</keyword>
<dbReference type="Pfam" id="PF08245">
    <property type="entry name" value="Mur_ligase_M"/>
    <property type="match status" value="1"/>
</dbReference>
<dbReference type="Gene3D" id="3.40.1390.10">
    <property type="entry name" value="MurE/MurF, N-terminal domain"/>
    <property type="match status" value="1"/>
</dbReference>
<dbReference type="InterPro" id="IPR035911">
    <property type="entry name" value="MurE/MurF_N"/>
</dbReference>
<feature type="binding site" evidence="10">
    <location>
        <begin position="112"/>
        <end position="118"/>
    </location>
    <ligand>
        <name>ATP</name>
        <dbReference type="ChEBI" id="CHEBI:30616"/>
    </ligand>
</feature>
<dbReference type="AlphaFoldDB" id="D0BMT9"/>
<evidence type="ECO:0000259" key="12">
    <source>
        <dbReference type="Pfam" id="PF01225"/>
    </source>
</evidence>
<dbReference type="GO" id="GO:0005737">
    <property type="term" value="C:cytoplasm"/>
    <property type="evidence" value="ECO:0007669"/>
    <property type="project" value="UniProtKB-SubCell"/>
</dbReference>
<keyword evidence="6 10" id="KW-0133">Cell shape</keyword>
<dbReference type="InterPro" id="IPR013221">
    <property type="entry name" value="Mur_ligase_cen"/>
</dbReference>
<evidence type="ECO:0000256" key="8">
    <source>
        <dbReference type="ARBA" id="ARBA00023306"/>
    </source>
</evidence>
<evidence type="ECO:0000256" key="10">
    <source>
        <dbReference type="HAMAP-Rule" id="MF_02019"/>
    </source>
</evidence>
<evidence type="ECO:0000256" key="2">
    <source>
        <dbReference type="ARBA" id="ARBA00022598"/>
    </source>
</evidence>
<dbReference type="STRING" id="626369.HMPREF0446_01274"/>
<dbReference type="InterPro" id="IPR051046">
    <property type="entry name" value="MurCDEF_CellWall_CoF430Synth"/>
</dbReference>
<keyword evidence="3 10" id="KW-0132">Cell division</keyword>
<comment type="subcellular location">
    <subcellularLocation>
        <location evidence="10 11">Cytoplasm</location>
    </subcellularLocation>
</comment>
<dbReference type="Pfam" id="PF02875">
    <property type="entry name" value="Mur_ligase_C"/>
    <property type="match status" value="1"/>
</dbReference>
<dbReference type="SUPFAM" id="SSF63418">
    <property type="entry name" value="MurE/MurF N-terminal domain"/>
    <property type="match status" value="1"/>
</dbReference>
<keyword evidence="9 10" id="KW-0961">Cell wall biogenesis/degradation</keyword>
<dbReference type="GO" id="GO:0051301">
    <property type="term" value="P:cell division"/>
    <property type="evidence" value="ECO:0007669"/>
    <property type="project" value="UniProtKB-KW"/>
</dbReference>
<dbReference type="PANTHER" id="PTHR43024:SF1">
    <property type="entry name" value="UDP-N-ACETYLMURAMOYL-TRIPEPTIDE--D-ALANYL-D-ALANINE LIGASE"/>
    <property type="match status" value="1"/>
</dbReference>
<evidence type="ECO:0000256" key="7">
    <source>
        <dbReference type="ARBA" id="ARBA00022984"/>
    </source>
</evidence>
<dbReference type="HOGENOM" id="CLU_031507_1_0_9"/>
<dbReference type="UniPathway" id="UPA00219"/>
<dbReference type="HAMAP" id="MF_02019">
    <property type="entry name" value="MurF"/>
    <property type="match status" value="1"/>
</dbReference>
<feature type="domain" description="Mur ligase N-terminal catalytic" evidence="12">
    <location>
        <begin position="27"/>
        <end position="95"/>
    </location>
</feature>
<evidence type="ECO:0000256" key="5">
    <source>
        <dbReference type="ARBA" id="ARBA00022840"/>
    </source>
</evidence>
<comment type="catalytic activity">
    <reaction evidence="10">
        <text>UDP-N-acetyl-alpha-D-muramoyl-L-alanyl-gamma-D-glutamyl-L-lysine + D-alanyl-D-alanine + ATP = UDP-N-acetyl-alpha-D-muramoyl-L-alanyl-gamma-D-glutamyl-L-lysyl-D-alanyl-D-alanine + ADP + phosphate + H(+)</text>
        <dbReference type="Rhea" id="RHEA:16085"/>
        <dbReference type="ChEBI" id="CHEBI:15378"/>
        <dbReference type="ChEBI" id="CHEBI:30616"/>
        <dbReference type="ChEBI" id="CHEBI:43474"/>
        <dbReference type="ChEBI" id="CHEBI:57822"/>
        <dbReference type="ChEBI" id="CHEBI:70758"/>
        <dbReference type="ChEBI" id="CHEBI:83903"/>
        <dbReference type="ChEBI" id="CHEBI:456216"/>
        <dbReference type="EC" id="6.3.2.10"/>
    </reaction>
</comment>
<keyword evidence="8 10" id="KW-0131">Cell cycle</keyword>
<name>D0BMT9_9LACT</name>
<dbReference type="Gene3D" id="3.90.190.20">
    <property type="entry name" value="Mur ligase, C-terminal domain"/>
    <property type="match status" value="1"/>
</dbReference>
<sequence length="462" mass="51137">MAIGTVAQIVKAVKAIDYQTDYRFDMIESVSFDTRKLSQNSLFIPLKGQTDGHDYIQQAIDQGAKAVFWGRQDQTPPEGICAIWVDDPLEAFQELAKWYLEKIQPNVIGITGSSGKTTTKDMTAAVLASRYRVYKTQGNFNNDIGLPQTILDMPEDTEQLVLEMGMSDFGEIEFLSKLAKPSVAAITLIGESHMENLGSRAGIAKAKLEILKGLREKGSIIFPANEPLLEQQLEEMQAEEHFKVLPFGEGSSSVIQAENIQLFEDHTIFDLVKPSKQSVQLPVLGAYNVNNALAALQVGLECGVPLEQAIEAIQQFELTKNRTQWVDGIHGSKILNDAYNASPIAMKSVIQSFTSVATKGRKIVVLGDIRELGEQSKALHASISEVMFPEDIQEVYLYGEEMSALFEALKTRFEASHLHYVENDKQALIRLLEEELRQNDQVLVKSSNGTGLLSVVEALKEG</sequence>
<keyword evidence="16" id="KW-1185">Reference proteome</keyword>
<dbReference type="SUPFAM" id="SSF53623">
    <property type="entry name" value="MurD-like peptide ligases, catalytic domain"/>
    <property type="match status" value="1"/>
</dbReference>
<dbReference type="GO" id="GO:0008360">
    <property type="term" value="P:regulation of cell shape"/>
    <property type="evidence" value="ECO:0007669"/>
    <property type="project" value="UniProtKB-KW"/>
</dbReference>
<dbReference type="NCBIfam" id="TIGR01143">
    <property type="entry name" value="murF"/>
    <property type="match status" value="1"/>
</dbReference>
<evidence type="ECO:0000256" key="1">
    <source>
        <dbReference type="ARBA" id="ARBA00022490"/>
    </source>
</evidence>
<organism evidence="15 16">
    <name type="scientific">Granulicatella elegans ATCC 700633</name>
    <dbReference type="NCBI Taxonomy" id="626369"/>
    <lineage>
        <taxon>Bacteria</taxon>
        <taxon>Bacillati</taxon>
        <taxon>Bacillota</taxon>
        <taxon>Bacilli</taxon>
        <taxon>Lactobacillales</taxon>
        <taxon>Carnobacteriaceae</taxon>
        <taxon>Granulicatella</taxon>
    </lineage>
</organism>
<evidence type="ECO:0000256" key="6">
    <source>
        <dbReference type="ARBA" id="ARBA00022960"/>
    </source>
</evidence>
<dbReference type="GO" id="GO:0047480">
    <property type="term" value="F:UDP-N-acetylmuramoyl-tripeptide-D-alanyl-D-alanine ligase activity"/>
    <property type="evidence" value="ECO:0007669"/>
    <property type="project" value="UniProtKB-UniRule"/>
</dbReference>
<comment type="catalytic activity">
    <reaction evidence="11">
        <text>D-alanyl-D-alanine + UDP-N-acetyl-alpha-D-muramoyl-L-alanyl-gamma-D-glutamyl-meso-2,6-diaminopimelate + ATP = UDP-N-acetyl-alpha-D-muramoyl-L-alanyl-gamma-D-glutamyl-meso-2,6-diaminopimeloyl-D-alanyl-D-alanine + ADP + phosphate + H(+)</text>
        <dbReference type="Rhea" id="RHEA:28374"/>
        <dbReference type="ChEBI" id="CHEBI:15378"/>
        <dbReference type="ChEBI" id="CHEBI:30616"/>
        <dbReference type="ChEBI" id="CHEBI:43474"/>
        <dbReference type="ChEBI" id="CHEBI:57822"/>
        <dbReference type="ChEBI" id="CHEBI:61386"/>
        <dbReference type="ChEBI" id="CHEBI:83905"/>
        <dbReference type="ChEBI" id="CHEBI:456216"/>
        <dbReference type="EC" id="6.3.2.10"/>
    </reaction>
</comment>
<feature type="domain" description="Mur ligase C-terminal" evidence="13">
    <location>
        <begin position="322"/>
        <end position="447"/>
    </location>
</feature>
<evidence type="ECO:0000256" key="3">
    <source>
        <dbReference type="ARBA" id="ARBA00022618"/>
    </source>
</evidence>
<comment type="pathway">
    <text evidence="10 11">Cell wall biogenesis; peptidoglycan biosynthesis.</text>
</comment>
<dbReference type="PANTHER" id="PTHR43024">
    <property type="entry name" value="UDP-N-ACETYLMURAMOYL-TRIPEPTIDE--D-ALANYL-D-ALANINE LIGASE"/>
    <property type="match status" value="1"/>
</dbReference>
<dbReference type="InterPro" id="IPR036615">
    <property type="entry name" value="Mur_ligase_C_dom_sf"/>
</dbReference>
<dbReference type="Proteomes" id="UP000002939">
    <property type="component" value="Unassembled WGS sequence"/>
</dbReference>